<name>A0ABV8PVK6_9BACT</name>
<dbReference type="PROSITE" id="PS51459">
    <property type="entry name" value="FIDO"/>
    <property type="match status" value="1"/>
</dbReference>
<evidence type="ECO:0000313" key="2">
    <source>
        <dbReference type="EMBL" id="MFC4231619.1"/>
    </source>
</evidence>
<dbReference type="InterPro" id="IPR040198">
    <property type="entry name" value="Fido_containing"/>
</dbReference>
<evidence type="ECO:0000313" key="3">
    <source>
        <dbReference type="Proteomes" id="UP001595906"/>
    </source>
</evidence>
<keyword evidence="3" id="KW-1185">Reference proteome</keyword>
<sequence>MEIIEEAYLSNYKNQLQVNCNEALKSVGEIELSPKTFTFYTSVAVIASSRIEGEQMELDSYVKHKVQHIDYLPELVEKTNDLYLAYLFAKDNTLSEANFIHTHQLLTKHLLPEKDRGVYRKNEMLVMEHKTGRIQFEAAPFAIVTTEMDKLWMDINNLLLQNLSVEEVFYYASFIHLVFVCIHPFNDGNGRAARLLEKWFLAQKLGEIAWYFQSEKYYYHNVNSYYKNLNRLGVFYEQLDYGKADAFLLMLPNAINYEG</sequence>
<gene>
    <name evidence="2" type="ORF">ACFOW1_06945</name>
</gene>
<dbReference type="RefSeq" id="WP_379013163.1">
    <property type="nucleotide sequence ID" value="NZ_JBHSDC010000012.1"/>
</dbReference>
<proteinExistence type="predicted"/>
<dbReference type="Pfam" id="PF02661">
    <property type="entry name" value="Fic"/>
    <property type="match status" value="1"/>
</dbReference>
<dbReference type="InterPro" id="IPR003812">
    <property type="entry name" value="Fido"/>
</dbReference>
<reference evidence="3" key="1">
    <citation type="journal article" date="2019" name="Int. J. Syst. Evol. Microbiol.">
        <title>The Global Catalogue of Microorganisms (GCM) 10K type strain sequencing project: providing services to taxonomists for standard genome sequencing and annotation.</title>
        <authorList>
            <consortium name="The Broad Institute Genomics Platform"/>
            <consortium name="The Broad Institute Genome Sequencing Center for Infectious Disease"/>
            <person name="Wu L."/>
            <person name="Ma J."/>
        </authorList>
    </citation>
    <scope>NUCLEOTIDE SEQUENCE [LARGE SCALE GENOMIC DNA]</scope>
    <source>
        <strain evidence="3">CECT 8010</strain>
    </source>
</reference>
<dbReference type="SUPFAM" id="SSF140931">
    <property type="entry name" value="Fic-like"/>
    <property type="match status" value="1"/>
</dbReference>
<evidence type="ECO:0000259" key="1">
    <source>
        <dbReference type="PROSITE" id="PS51459"/>
    </source>
</evidence>
<dbReference type="Proteomes" id="UP001595906">
    <property type="component" value="Unassembled WGS sequence"/>
</dbReference>
<dbReference type="PANTHER" id="PTHR13504">
    <property type="entry name" value="FIDO DOMAIN-CONTAINING PROTEIN DDB_G0283145"/>
    <property type="match status" value="1"/>
</dbReference>
<dbReference type="PANTHER" id="PTHR13504:SF38">
    <property type="entry name" value="FIDO DOMAIN-CONTAINING PROTEIN"/>
    <property type="match status" value="1"/>
</dbReference>
<accession>A0ABV8PVK6</accession>
<dbReference type="EMBL" id="JBHSDC010000012">
    <property type="protein sequence ID" value="MFC4231619.1"/>
    <property type="molecule type" value="Genomic_DNA"/>
</dbReference>
<comment type="caution">
    <text evidence="2">The sequence shown here is derived from an EMBL/GenBank/DDBJ whole genome shotgun (WGS) entry which is preliminary data.</text>
</comment>
<organism evidence="2 3">
    <name type="scientific">Parasediminibacterium paludis</name>
    <dbReference type="NCBI Taxonomy" id="908966"/>
    <lineage>
        <taxon>Bacteria</taxon>
        <taxon>Pseudomonadati</taxon>
        <taxon>Bacteroidota</taxon>
        <taxon>Chitinophagia</taxon>
        <taxon>Chitinophagales</taxon>
        <taxon>Chitinophagaceae</taxon>
        <taxon>Parasediminibacterium</taxon>
    </lineage>
</organism>
<feature type="domain" description="Fido" evidence="1">
    <location>
        <begin position="94"/>
        <end position="250"/>
    </location>
</feature>
<dbReference type="Gene3D" id="1.10.3290.10">
    <property type="entry name" value="Fido-like domain"/>
    <property type="match status" value="1"/>
</dbReference>
<dbReference type="InterPro" id="IPR036597">
    <property type="entry name" value="Fido-like_dom_sf"/>
</dbReference>
<protein>
    <submittedName>
        <fullName evidence="2">Fic family protein</fullName>
    </submittedName>
</protein>